<reference evidence="6" key="1">
    <citation type="submission" date="2019-03" db="EMBL/GenBank/DDBJ databases">
        <title>Lake Tanganyika Metagenome-Assembled Genomes (MAGs).</title>
        <authorList>
            <person name="Tran P."/>
        </authorList>
    </citation>
    <scope>NUCLEOTIDE SEQUENCE</scope>
    <source>
        <strain evidence="6">K_DeepCast_150m_m2_040</strain>
    </source>
</reference>
<name>A0A937XH97_UNCW3</name>
<dbReference type="Pfam" id="PF13649">
    <property type="entry name" value="Methyltransf_25"/>
    <property type="match status" value="1"/>
</dbReference>
<sequence length="372" mass="42126">MDEREWTPACLSEPSPARQSDPSAFISVYLWLSRWVFRGRKGGIVRSTVWCWLLGLLDKAEFGLVSSNVPMGSRAMLTCTLLPRNVFSVRPATRLVGRDCSSSLTSMPVLALDFKVVGSILAAAMMREPFSRFNLHYDRFMVKYVDYKGWVDYVVRVFGRFRSNPKTLLDLACGTGIPTLMLARRGYRMTGVDRSPEMLAVLESKRGDLPVATIHADIRDFTVPEPLEAAICLYDSMNYLLTEDDLVRCFRCARAAVMAGGLFVFDVNTVFGLAEHWGTRTTAREVGDIYSIWQHDWDGEARVSTLTLTFWEKPEAGKTGEKFVEIHQERGYHPEEIERCLKNAGFTAIRFFQHGSFIEPGPQTTRMMVVAR</sequence>
<dbReference type="EMBL" id="VGIR01000038">
    <property type="protein sequence ID" value="MBM3331628.1"/>
    <property type="molecule type" value="Genomic_DNA"/>
</dbReference>
<protein>
    <submittedName>
        <fullName evidence="6">Class I SAM-dependent methyltransferase</fullName>
    </submittedName>
</protein>
<accession>A0A937XH97</accession>
<gene>
    <name evidence="6" type="ORF">FJY68_07235</name>
</gene>
<evidence type="ECO:0000259" key="5">
    <source>
        <dbReference type="Pfam" id="PF13649"/>
    </source>
</evidence>
<feature type="region of interest" description="Disordered" evidence="4">
    <location>
        <begin position="1"/>
        <end position="20"/>
    </location>
</feature>
<dbReference type="AlphaFoldDB" id="A0A937XH97"/>
<dbReference type="InterPro" id="IPR029063">
    <property type="entry name" value="SAM-dependent_MTases_sf"/>
</dbReference>
<dbReference type="Gene3D" id="3.40.50.150">
    <property type="entry name" value="Vaccinia Virus protein VP39"/>
    <property type="match status" value="1"/>
</dbReference>
<dbReference type="Proteomes" id="UP000779900">
    <property type="component" value="Unassembled WGS sequence"/>
</dbReference>
<evidence type="ECO:0000256" key="3">
    <source>
        <dbReference type="ARBA" id="ARBA00022691"/>
    </source>
</evidence>
<dbReference type="GO" id="GO:0008168">
    <property type="term" value="F:methyltransferase activity"/>
    <property type="evidence" value="ECO:0007669"/>
    <property type="project" value="UniProtKB-KW"/>
</dbReference>
<evidence type="ECO:0000313" key="7">
    <source>
        <dbReference type="Proteomes" id="UP000779900"/>
    </source>
</evidence>
<keyword evidence="1 6" id="KW-0489">Methyltransferase</keyword>
<feature type="domain" description="Methyltransferase" evidence="5">
    <location>
        <begin position="169"/>
        <end position="261"/>
    </location>
</feature>
<evidence type="ECO:0000313" key="6">
    <source>
        <dbReference type="EMBL" id="MBM3331628.1"/>
    </source>
</evidence>
<proteinExistence type="predicted"/>
<dbReference type="Gene3D" id="2.20.25.110">
    <property type="entry name" value="S-adenosyl-L-methionine-dependent methyltransferases"/>
    <property type="match status" value="1"/>
</dbReference>
<dbReference type="CDD" id="cd02440">
    <property type="entry name" value="AdoMet_MTases"/>
    <property type="match status" value="1"/>
</dbReference>
<evidence type="ECO:0000256" key="2">
    <source>
        <dbReference type="ARBA" id="ARBA00022679"/>
    </source>
</evidence>
<dbReference type="InterPro" id="IPR041698">
    <property type="entry name" value="Methyltransf_25"/>
</dbReference>
<keyword evidence="2" id="KW-0808">Transferase</keyword>
<dbReference type="PANTHER" id="PTHR43464">
    <property type="entry name" value="METHYLTRANSFERASE"/>
    <property type="match status" value="1"/>
</dbReference>
<keyword evidence="3" id="KW-0949">S-adenosyl-L-methionine</keyword>
<dbReference type="SUPFAM" id="SSF53335">
    <property type="entry name" value="S-adenosyl-L-methionine-dependent methyltransferases"/>
    <property type="match status" value="1"/>
</dbReference>
<dbReference type="PANTHER" id="PTHR43464:SF19">
    <property type="entry name" value="UBIQUINONE BIOSYNTHESIS O-METHYLTRANSFERASE, MITOCHONDRIAL"/>
    <property type="match status" value="1"/>
</dbReference>
<dbReference type="GO" id="GO:0032259">
    <property type="term" value="P:methylation"/>
    <property type="evidence" value="ECO:0007669"/>
    <property type="project" value="UniProtKB-KW"/>
</dbReference>
<evidence type="ECO:0000256" key="1">
    <source>
        <dbReference type="ARBA" id="ARBA00022603"/>
    </source>
</evidence>
<evidence type="ECO:0000256" key="4">
    <source>
        <dbReference type="SAM" id="MobiDB-lite"/>
    </source>
</evidence>
<comment type="caution">
    <text evidence="6">The sequence shown here is derived from an EMBL/GenBank/DDBJ whole genome shotgun (WGS) entry which is preliminary data.</text>
</comment>
<organism evidence="6 7">
    <name type="scientific">candidate division WOR-3 bacterium</name>
    <dbReference type="NCBI Taxonomy" id="2052148"/>
    <lineage>
        <taxon>Bacteria</taxon>
        <taxon>Bacteria division WOR-3</taxon>
    </lineage>
</organism>